<dbReference type="Proteomes" id="UP000094147">
    <property type="component" value="Chromosome"/>
</dbReference>
<dbReference type="RefSeq" id="WP_068988833.1">
    <property type="nucleotide sequence ID" value="NZ_CP012418.1"/>
</dbReference>
<sequence length="110" mass="11512">MKIGNIAFIVGLIVAVVGGVVDFSWFPLLLVIIGLIVGLLNISGSETKGFLIACIAFLMATTAIAPLEDALNNFSSLGTVVSMIMYNIGYMVGAATLIVAIKALFEMAKD</sequence>
<gene>
    <name evidence="2" type="ORF">KS2013_357</name>
</gene>
<evidence type="ECO:0000313" key="2">
    <source>
        <dbReference type="EMBL" id="AOE49082.1"/>
    </source>
</evidence>
<dbReference type="AlphaFoldDB" id="A0A1B3B8F6"/>
<feature type="transmembrane region" description="Helical" evidence="1">
    <location>
        <begin position="87"/>
        <end position="105"/>
    </location>
</feature>
<evidence type="ECO:0000256" key="1">
    <source>
        <dbReference type="SAM" id="Phobius"/>
    </source>
</evidence>
<accession>A0A1B3B8F6</accession>
<dbReference type="OrthoDB" id="6196878at2"/>
<reference evidence="3" key="1">
    <citation type="submission" date="2015-08" db="EMBL/GenBank/DDBJ databases">
        <authorList>
            <person name="Kim K.M."/>
        </authorList>
    </citation>
    <scope>NUCLEOTIDE SEQUENCE [LARGE SCALE GENOMIC DNA]</scope>
    <source>
        <strain evidence="3">KCTC 23892</strain>
    </source>
</reference>
<evidence type="ECO:0000313" key="3">
    <source>
        <dbReference type="Proteomes" id="UP000094147"/>
    </source>
</evidence>
<organism evidence="2 3">
    <name type="scientific">Kangiella sediminilitoris</name>
    <dbReference type="NCBI Taxonomy" id="1144748"/>
    <lineage>
        <taxon>Bacteria</taxon>
        <taxon>Pseudomonadati</taxon>
        <taxon>Pseudomonadota</taxon>
        <taxon>Gammaproteobacteria</taxon>
        <taxon>Kangiellales</taxon>
        <taxon>Kangiellaceae</taxon>
        <taxon>Kangiella</taxon>
    </lineage>
</organism>
<protein>
    <recommendedName>
        <fullName evidence="4">Permease</fullName>
    </recommendedName>
</protein>
<keyword evidence="1" id="KW-0812">Transmembrane</keyword>
<dbReference type="KEGG" id="ksd:KS2013_357"/>
<keyword evidence="1" id="KW-0472">Membrane</keyword>
<keyword evidence="1" id="KW-1133">Transmembrane helix</keyword>
<keyword evidence="3" id="KW-1185">Reference proteome</keyword>
<name>A0A1B3B8F6_9GAMM</name>
<dbReference type="EMBL" id="CP012418">
    <property type="protein sequence ID" value="AOE49082.1"/>
    <property type="molecule type" value="Genomic_DNA"/>
</dbReference>
<proteinExistence type="predicted"/>
<feature type="transmembrane region" description="Helical" evidence="1">
    <location>
        <begin position="49"/>
        <end position="67"/>
    </location>
</feature>
<evidence type="ECO:0008006" key="4">
    <source>
        <dbReference type="Google" id="ProtNLM"/>
    </source>
</evidence>
<feature type="transmembrane region" description="Helical" evidence="1">
    <location>
        <begin position="6"/>
        <end position="37"/>
    </location>
</feature>
<dbReference type="PATRIC" id="fig|1144748.3.peg.362"/>